<accession>A0AA48H3D0</accession>
<organism evidence="1 2">
    <name type="scientific">Mesoterricola silvestris</name>
    <dbReference type="NCBI Taxonomy" id="2927979"/>
    <lineage>
        <taxon>Bacteria</taxon>
        <taxon>Pseudomonadati</taxon>
        <taxon>Acidobacteriota</taxon>
        <taxon>Holophagae</taxon>
        <taxon>Holophagales</taxon>
        <taxon>Holophagaceae</taxon>
        <taxon>Mesoterricola</taxon>
    </lineage>
</organism>
<dbReference type="EMBL" id="AP027080">
    <property type="protein sequence ID" value="BDU71163.1"/>
    <property type="molecule type" value="Genomic_DNA"/>
</dbReference>
<protein>
    <submittedName>
        <fullName evidence="1">Uncharacterized protein</fullName>
    </submittedName>
</protein>
<dbReference type="Proteomes" id="UP001238179">
    <property type="component" value="Chromosome"/>
</dbReference>
<proteinExistence type="predicted"/>
<sequence length="181" mass="19529">MADTLKLAYFVAMKEGASYLGGLLLTDASGIPLDFRYTEPITPTKLQAVLYGKALEPHLKEEVIQKTLLKELKSAPDLFILPPAELAGGWNGEAKCPALAVQKTQDPPLARVGESFRASPREVLLQVAEGAAPLRVIFAQSVDLPAQELALGKLVEAAYQMDPVEPLERVAEALQTLVKPV</sequence>
<evidence type="ECO:0000313" key="2">
    <source>
        <dbReference type="Proteomes" id="UP001238179"/>
    </source>
</evidence>
<dbReference type="AlphaFoldDB" id="A0AA48H3D0"/>
<evidence type="ECO:0000313" key="1">
    <source>
        <dbReference type="EMBL" id="BDU71163.1"/>
    </source>
</evidence>
<dbReference type="RefSeq" id="WP_316414048.1">
    <property type="nucleotide sequence ID" value="NZ_AP027080.1"/>
</dbReference>
<gene>
    <name evidence="1" type="ORF">METEAL_03370</name>
</gene>
<name>A0AA48H3D0_9BACT</name>
<dbReference type="KEGG" id="msil:METEAL_03370"/>
<reference evidence="2" key="1">
    <citation type="journal article" date="2023" name="Int. J. Syst. Evol. Microbiol.">
        <title>Mesoterricola silvestris gen. nov., sp. nov., Mesoterricola sediminis sp. nov., Geothrix oryzae sp. nov., Geothrix edaphica sp. nov., Geothrix rubra sp. nov., and Geothrix limicola sp. nov., six novel members of Acidobacteriota isolated from soils.</title>
        <authorList>
            <person name="Itoh H."/>
            <person name="Sugisawa Y."/>
            <person name="Mise K."/>
            <person name="Xu Z."/>
            <person name="Kuniyasu M."/>
            <person name="Ushijima N."/>
            <person name="Kawano K."/>
            <person name="Kobayashi E."/>
            <person name="Shiratori Y."/>
            <person name="Masuda Y."/>
            <person name="Senoo K."/>
        </authorList>
    </citation>
    <scope>NUCLEOTIDE SEQUENCE [LARGE SCALE GENOMIC DNA]</scope>
    <source>
        <strain evidence="2">W79</strain>
    </source>
</reference>
<keyword evidence="2" id="KW-1185">Reference proteome</keyword>